<name>A0A9W9QLL9_PENBR</name>
<dbReference type="SUPFAM" id="SSF56112">
    <property type="entry name" value="Protein kinase-like (PK-like)"/>
    <property type="match status" value="1"/>
</dbReference>
<reference evidence="3" key="2">
    <citation type="journal article" date="2023" name="IMA Fungus">
        <title>Comparative genomic study of the Penicillium genus elucidates a diverse pangenome and 15 lateral gene transfer events.</title>
        <authorList>
            <person name="Petersen C."/>
            <person name="Sorensen T."/>
            <person name="Nielsen M.R."/>
            <person name="Sondergaard T.E."/>
            <person name="Sorensen J.L."/>
            <person name="Fitzpatrick D.A."/>
            <person name="Frisvad J.C."/>
            <person name="Nielsen K.L."/>
        </authorList>
    </citation>
    <scope>NUCLEOTIDE SEQUENCE</scope>
    <source>
        <strain evidence="3">IBT 35673</strain>
    </source>
</reference>
<evidence type="ECO:0000256" key="1">
    <source>
        <dbReference type="ARBA" id="ARBA00011961"/>
    </source>
</evidence>
<accession>A0A9W9QLL9</accession>
<dbReference type="AlphaFoldDB" id="A0A9W9QLL9"/>
<gene>
    <name evidence="3" type="ORF">N7452_005722</name>
</gene>
<comment type="caution">
    <text evidence="3">The sequence shown here is derived from an EMBL/GenBank/DDBJ whole genome shotgun (WGS) entry which is preliminary data.</text>
</comment>
<sequence>MTSSNFAHDDGSDSPENFEKNLARPLSYYTSSEKCIGITAERAYYHSDGLFIKRSLRPSEYKVGYKGLHIPRLGKERLQNEAESLRFLRRVSNIPVPVVYGAFEIDDSFFLITEFFDGPAMSELDEEQKRGVAAELNRHLATLHEIKSQETGGPSGIVIPPYRVMHQTSTDIWPALTSANPEYVFCHNDLSQQNVIVDPQSLKIKAIIDWEYAGFFPEYFEARFYERLGPSVAIDGEHDDVPKLLQFLNAKGDE</sequence>
<evidence type="ECO:0000313" key="3">
    <source>
        <dbReference type="EMBL" id="KAJ5338994.1"/>
    </source>
</evidence>
<dbReference type="InterPro" id="IPR011009">
    <property type="entry name" value="Kinase-like_dom_sf"/>
</dbReference>
<evidence type="ECO:0000313" key="4">
    <source>
        <dbReference type="Proteomes" id="UP001147695"/>
    </source>
</evidence>
<dbReference type="EMBL" id="JAPZBQ010000003">
    <property type="protein sequence ID" value="KAJ5338994.1"/>
    <property type="molecule type" value="Genomic_DNA"/>
</dbReference>
<proteinExistence type="predicted"/>
<dbReference type="Gene3D" id="3.90.1200.10">
    <property type="match status" value="1"/>
</dbReference>
<dbReference type="Pfam" id="PF03881">
    <property type="entry name" value="Fructosamin_kin"/>
    <property type="match status" value="1"/>
</dbReference>
<dbReference type="InterPro" id="IPR016477">
    <property type="entry name" value="Fructo-/Ketosamine-3-kinase"/>
</dbReference>
<dbReference type="Proteomes" id="UP001147695">
    <property type="component" value="Unassembled WGS sequence"/>
</dbReference>
<dbReference type="EC" id="2.7.1.172" evidence="1"/>
<dbReference type="CDD" id="cd05120">
    <property type="entry name" value="APH_ChoK_like"/>
    <property type="match status" value="1"/>
</dbReference>
<dbReference type="PANTHER" id="PTHR21310">
    <property type="entry name" value="AMINOGLYCOSIDE PHOSPHOTRANSFERASE-RELATED-RELATED"/>
    <property type="match status" value="1"/>
</dbReference>
<dbReference type="InterPro" id="IPR051678">
    <property type="entry name" value="AGP_Transferase"/>
</dbReference>
<organism evidence="3 4">
    <name type="scientific">Penicillium brevicompactum</name>
    <dbReference type="NCBI Taxonomy" id="5074"/>
    <lineage>
        <taxon>Eukaryota</taxon>
        <taxon>Fungi</taxon>
        <taxon>Dikarya</taxon>
        <taxon>Ascomycota</taxon>
        <taxon>Pezizomycotina</taxon>
        <taxon>Eurotiomycetes</taxon>
        <taxon>Eurotiomycetidae</taxon>
        <taxon>Eurotiales</taxon>
        <taxon>Aspergillaceae</taxon>
        <taxon>Penicillium</taxon>
    </lineage>
</organism>
<dbReference type="Pfam" id="PF01633">
    <property type="entry name" value="Choline_kinase"/>
    <property type="match status" value="1"/>
</dbReference>
<reference evidence="3" key="1">
    <citation type="submission" date="2022-12" db="EMBL/GenBank/DDBJ databases">
        <authorList>
            <person name="Petersen C."/>
        </authorList>
    </citation>
    <scope>NUCLEOTIDE SEQUENCE</scope>
    <source>
        <strain evidence="3">IBT 35673</strain>
    </source>
</reference>
<protein>
    <recommendedName>
        <fullName evidence="1">protein-ribulosamine 3-kinase</fullName>
        <ecNumber evidence="1">2.7.1.172</ecNumber>
    </recommendedName>
</protein>
<comment type="catalytic activity">
    <reaction evidence="2">
        <text>N(6)-D-ribulosyl-L-lysyl-[protein] + ATP = N(6)-(3-O-phospho-D-ribulosyl)-L-lysyl-[protein] + ADP + H(+)</text>
        <dbReference type="Rhea" id="RHEA:48432"/>
        <dbReference type="Rhea" id="RHEA-COMP:12103"/>
        <dbReference type="Rhea" id="RHEA-COMP:12104"/>
        <dbReference type="ChEBI" id="CHEBI:15378"/>
        <dbReference type="ChEBI" id="CHEBI:30616"/>
        <dbReference type="ChEBI" id="CHEBI:90418"/>
        <dbReference type="ChEBI" id="CHEBI:90420"/>
        <dbReference type="ChEBI" id="CHEBI:456216"/>
        <dbReference type="EC" id="2.7.1.172"/>
    </reaction>
    <physiologicalReaction direction="left-to-right" evidence="2">
        <dbReference type="Rhea" id="RHEA:48433"/>
    </physiologicalReaction>
</comment>
<dbReference type="PANTHER" id="PTHR21310:SF15">
    <property type="entry name" value="AMINOGLYCOSIDE PHOSPHOTRANSFERASE DOMAIN-CONTAINING PROTEIN"/>
    <property type="match status" value="1"/>
</dbReference>
<evidence type="ECO:0000256" key="2">
    <source>
        <dbReference type="ARBA" id="ARBA00048655"/>
    </source>
</evidence>